<proteinExistence type="inferred from homology"/>
<feature type="chain" id="PRO_5010734275" description="VacJ family lipoprotein" evidence="4">
    <location>
        <begin position="22"/>
        <end position="273"/>
    </location>
</feature>
<dbReference type="Pfam" id="PF04333">
    <property type="entry name" value="MlaA"/>
    <property type="match status" value="1"/>
</dbReference>
<name>A0A1V6LZA8_9BACT</name>
<keyword evidence="6" id="KW-1185">Reference proteome</keyword>
<reference evidence="5 6" key="1">
    <citation type="journal article" date="2016" name="Genome Announc.">
        <title>Draft Genome Sequence of the Anaerobic Ammonium-Oxidizing Bacterium 'Candidatus Brocadia sp. 40'.</title>
        <authorList>
            <person name="Ali M."/>
            <person name="Haroon M.F."/>
            <person name="Narita Y."/>
            <person name="Zhang L."/>
            <person name="Rangel Shaw D."/>
            <person name="Okabe S."/>
            <person name="Saikaly P.E."/>
        </authorList>
    </citation>
    <scope>NUCLEOTIDE SEQUENCE [LARGE SCALE GENOMIC DNA]</scope>
    <source>
        <strain evidence="5 6">40</strain>
    </source>
</reference>
<evidence type="ECO:0000256" key="1">
    <source>
        <dbReference type="ARBA" id="ARBA00010634"/>
    </source>
</evidence>
<sequence length="273" mass="30678">MKKCIVVMLIFVLTAFFSAKALPAEDLPISVSEEQSGGKLSEDRVSGNSDDDGESSESGQSEVEAEIPPVKDTLRPFNRAMFVFNDKVFHYFFKPIYTGYNSMIPVQARVSVKNFYSNIRMPVRFFNCLFQSNFKGAGTEMLRFVINSTVGVAGFLDPAKSKFHFEKQERDFGQTLGKYNMQSGTYIVWPIIGPSNTRDTLGLLGDAALDPLTWVSFLFLQSFESIGSYTYESVNNLSIDKGDTYESVTKPAIDPYIALQDAYLQNRIKKIKE</sequence>
<evidence type="ECO:0000256" key="4">
    <source>
        <dbReference type="SAM" id="SignalP"/>
    </source>
</evidence>
<gene>
    <name evidence="5" type="ORF">BIY37_08045</name>
</gene>
<evidence type="ECO:0000313" key="6">
    <source>
        <dbReference type="Proteomes" id="UP000242219"/>
    </source>
</evidence>
<evidence type="ECO:0000313" key="5">
    <source>
        <dbReference type="EMBL" id="OQD45470.1"/>
    </source>
</evidence>
<dbReference type="PANTHER" id="PTHR30035">
    <property type="entry name" value="LIPOPROTEIN VACJ-RELATED"/>
    <property type="match status" value="1"/>
</dbReference>
<dbReference type="AlphaFoldDB" id="A0A1V6LZA8"/>
<protein>
    <recommendedName>
        <fullName evidence="7">VacJ family lipoprotein</fullName>
    </recommendedName>
</protein>
<comment type="similarity">
    <text evidence="1">Belongs to the MlaA family.</text>
</comment>
<dbReference type="GO" id="GO:0016020">
    <property type="term" value="C:membrane"/>
    <property type="evidence" value="ECO:0007669"/>
    <property type="project" value="InterPro"/>
</dbReference>
<comment type="caution">
    <text evidence="5">The sequence shown here is derived from an EMBL/GenBank/DDBJ whole genome shotgun (WGS) entry which is preliminary data.</text>
</comment>
<dbReference type="GO" id="GO:0120010">
    <property type="term" value="P:intermembrane phospholipid transfer"/>
    <property type="evidence" value="ECO:0007669"/>
    <property type="project" value="TreeGrafter"/>
</dbReference>
<feature type="region of interest" description="Disordered" evidence="3">
    <location>
        <begin position="33"/>
        <end position="65"/>
    </location>
</feature>
<feature type="signal peptide" evidence="4">
    <location>
        <begin position="1"/>
        <end position="21"/>
    </location>
</feature>
<dbReference type="InterPro" id="IPR007428">
    <property type="entry name" value="MlaA"/>
</dbReference>
<accession>A0A1V6LZA8</accession>
<evidence type="ECO:0000256" key="2">
    <source>
        <dbReference type="ARBA" id="ARBA00022729"/>
    </source>
</evidence>
<evidence type="ECO:0008006" key="7">
    <source>
        <dbReference type="Google" id="ProtNLM"/>
    </source>
</evidence>
<organism evidence="5 6">
    <name type="scientific">Candidatus Brocadia sapporoensis</name>
    <dbReference type="NCBI Taxonomy" id="392547"/>
    <lineage>
        <taxon>Bacteria</taxon>
        <taxon>Pseudomonadati</taxon>
        <taxon>Planctomycetota</taxon>
        <taxon>Candidatus Brocadiia</taxon>
        <taxon>Candidatus Brocadiales</taxon>
        <taxon>Candidatus Brocadiaceae</taxon>
        <taxon>Candidatus Brocadia</taxon>
    </lineage>
</organism>
<keyword evidence="2 4" id="KW-0732">Signal</keyword>
<dbReference type="Proteomes" id="UP000242219">
    <property type="component" value="Unassembled WGS sequence"/>
</dbReference>
<dbReference type="EMBL" id="MJUW02000086">
    <property type="protein sequence ID" value="OQD45470.1"/>
    <property type="molecule type" value="Genomic_DNA"/>
</dbReference>
<dbReference type="PANTHER" id="PTHR30035:SF3">
    <property type="entry name" value="INTERMEMBRANE PHOSPHOLIPID TRANSPORT SYSTEM LIPOPROTEIN MLAA"/>
    <property type="match status" value="1"/>
</dbReference>
<dbReference type="PRINTS" id="PR01805">
    <property type="entry name" value="VACJLIPOPROT"/>
</dbReference>
<evidence type="ECO:0000256" key="3">
    <source>
        <dbReference type="SAM" id="MobiDB-lite"/>
    </source>
</evidence>